<keyword evidence="12" id="KW-0067">ATP-binding</keyword>
<keyword evidence="18" id="KW-0511">Multifunctional enzyme</keyword>
<keyword evidence="11" id="KW-0269">Exonuclease</keyword>
<evidence type="ECO:0000256" key="4">
    <source>
        <dbReference type="ARBA" id="ARBA00022679"/>
    </source>
</evidence>
<dbReference type="NCBIfam" id="TIGR02779">
    <property type="entry name" value="NHEJ_ligase_lig"/>
    <property type="match status" value="1"/>
</dbReference>
<evidence type="ECO:0000256" key="8">
    <source>
        <dbReference type="ARBA" id="ARBA00022741"/>
    </source>
</evidence>
<evidence type="ECO:0000256" key="7">
    <source>
        <dbReference type="ARBA" id="ARBA00022723"/>
    </source>
</evidence>
<evidence type="ECO:0000256" key="10">
    <source>
        <dbReference type="ARBA" id="ARBA00022801"/>
    </source>
</evidence>
<dbReference type="EMBL" id="JASZYV010000002">
    <property type="protein sequence ID" value="MDM0044908.1"/>
    <property type="molecule type" value="Genomic_DNA"/>
</dbReference>
<evidence type="ECO:0000259" key="24">
    <source>
        <dbReference type="Pfam" id="PF13298"/>
    </source>
</evidence>
<dbReference type="Gene3D" id="3.30.470.30">
    <property type="entry name" value="DNA ligase/mRNA capping enzyme"/>
    <property type="match status" value="1"/>
</dbReference>
<keyword evidence="5" id="KW-0548">Nucleotidyltransferase</keyword>
<sequence length="869" mass="94378">MAKRASTLDTYDRKRDFTRSPEPRGGKASASSKALSFVVQKHHARQLHYDFRLELDGRLLSWAVPKGPCLDPKVKRMAVEVEDHPLTYGGFEGTIPPGNYGAGTVIVWDNGTWLPVGDPHEGLAKGDLKFDLQGHKLHGRWVLVRIRGRDGEGANGKQPWLLIKERDGQARPLDDYDVLVAEPGSVLATPRAKAGKTTSAPAAPAAAATPSEADPPVLEPPRAALPAKLSPQLATLAAGPPPTPGDWLYELKYDGYRLLCRIDGRSVKCFTRNGHDWTDKLPQLAKALRTLSLKSGWIDGEIVVEDEDGAPDFQALQNAFDSGSTANIVYWIFDVPFLDGRDLRGLPFEQRSVLLPGLLGADSPPMLRVSEAFDADPRDMLVAATRLGFEGIVGKRRDAHYVSTRSPHWIKLKGGSRQEFVVGGYTRPQGGRTDFGALLLGVHDDAGQLRYCGSVGTGFDQARLADVRERLDKLASPKSPFADPLPGTVKVKQFAKPSLVAEIAFAGWTRDSHLRHPVFQGLRDDKPARQVRRERATELAAAPAPLPAQKAGASQAARTAPPSIRITNADRVIDSASGSTKGALVDYYARVAPLILPHLKGRPVSLVRAPDGVGGELFFQKHAQGRELPHVTQLDRALDPGHPSLLQIDQAEALLSVAQMNTIELHTWNATSRAIDRPDRFCLDLDPGEGLGWPRVIEAAQLVHALLDELGLAAFLKTSGGKGLHVVVPVRRHYDWDAVKGFSQAIVQHLAQHLPDRFVAISGPRNRVGKIFVDYLRNGFGATTVSAWSVRARPGLGVSVPVDWSELSSLESGAHWTLADVDARRSVGNGPWTEMEKSRNGLASAMRKLGYVPPAPTAKDKAEAKAKAN</sequence>
<evidence type="ECO:0000313" key="27">
    <source>
        <dbReference type="Proteomes" id="UP001174908"/>
    </source>
</evidence>
<dbReference type="CDD" id="cd07906">
    <property type="entry name" value="Adenylation_DNA_ligase_LigD_LigC"/>
    <property type="match status" value="1"/>
</dbReference>
<feature type="domain" description="DNA ligase ATP-dependent C-terminal" evidence="23">
    <location>
        <begin position="432"/>
        <end position="526"/>
    </location>
</feature>
<dbReference type="InterPro" id="IPR012340">
    <property type="entry name" value="NA-bd_OB-fold"/>
</dbReference>
<feature type="region of interest" description="Disordered" evidence="21">
    <location>
        <begin position="1"/>
        <end position="32"/>
    </location>
</feature>
<evidence type="ECO:0000256" key="5">
    <source>
        <dbReference type="ARBA" id="ARBA00022695"/>
    </source>
</evidence>
<evidence type="ECO:0000256" key="1">
    <source>
        <dbReference type="ARBA" id="ARBA00001936"/>
    </source>
</evidence>
<dbReference type="Gene3D" id="2.40.50.140">
    <property type="entry name" value="Nucleic acid-binding proteins"/>
    <property type="match status" value="1"/>
</dbReference>
<evidence type="ECO:0000256" key="6">
    <source>
        <dbReference type="ARBA" id="ARBA00022722"/>
    </source>
</evidence>
<evidence type="ECO:0000256" key="18">
    <source>
        <dbReference type="ARBA" id="ARBA00023268"/>
    </source>
</evidence>
<reference evidence="26" key="1">
    <citation type="submission" date="2023-06" db="EMBL/GenBank/DDBJ databases">
        <authorList>
            <person name="Jiang Y."/>
            <person name="Liu Q."/>
        </authorList>
    </citation>
    <scope>NUCLEOTIDE SEQUENCE</scope>
    <source>
        <strain evidence="26">CGMCC 1.12089</strain>
    </source>
</reference>
<dbReference type="SUPFAM" id="SSF50249">
    <property type="entry name" value="Nucleic acid-binding proteins"/>
    <property type="match status" value="1"/>
</dbReference>
<keyword evidence="27" id="KW-1185">Reference proteome</keyword>
<evidence type="ECO:0000256" key="21">
    <source>
        <dbReference type="SAM" id="MobiDB-lite"/>
    </source>
</evidence>
<evidence type="ECO:0000259" key="23">
    <source>
        <dbReference type="Pfam" id="PF04679"/>
    </source>
</evidence>
<accession>A0ABT7NAD7</accession>
<evidence type="ECO:0000256" key="3">
    <source>
        <dbReference type="ARBA" id="ARBA00022598"/>
    </source>
</evidence>
<dbReference type="Gene3D" id="3.30.1490.70">
    <property type="match status" value="1"/>
</dbReference>
<keyword evidence="10" id="KW-0378">Hydrolase</keyword>
<dbReference type="Pfam" id="PF04679">
    <property type="entry name" value="DNA_ligase_A_C"/>
    <property type="match status" value="1"/>
</dbReference>
<dbReference type="PANTHER" id="PTHR42705">
    <property type="entry name" value="BIFUNCTIONAL NON-HOMOLOGOUS END JOINING PROTEIN LIGD"/>
    <property type="match status" value="1"/>
</dbReference>
<protein>
    <recommendedName>
        <fullName evidence="2">DNA ligase (ATP)</fullName>
        <ecNumber evidence="2">6.5.1.1</ecNumber>
    </recommendedName>
    <alternativeName>
        <fullName evidence="19">NHEJ DNA polymerase</fullName>
    </alternativeName>
</protein>
<dbReference type="Gene3D" id="3.90.920.10">
    <property type="entry name" value="DNA primase, PRIM domain"/>
    <property type="match status" value="1"/>
</dbReference>
<evidence type="ECO:0000313" key="26">
    <source>
        <dbReference type="EMBL" id="MDM0044908.1"/>
    </source>
</evidence>
<evidence type="ECO:0000256" key="14">
    <source>
        <dbReference type="ARBA" id="ARBA00023125"/>
    </source>
</evidence>
<evidence type="ECO:0000256" key="15">
    <source>
        <dbReference type="ARBA" id="ARBA00023172"/>
    </source>
</evidence>
<dbReference type="InterPro" id="IPR052171">
    <property type="entry name" value="NHEJ_LigD"/>
</dbReference>
<dbReference type="NCBIfam" id="NF004628">
    <property type="entry name" value="PRK05972.1"/>
    <property type="match status" value="1"/>
</dbReference>
<evidence type="ECO:0000256" key="17">
    <source>
        <dbReference type="ARBA" id="ARBA00023211"/>
    </source>
</evidence>
<keyword evidence="3 26" id="KW-0436">Ligase</keyword>
<evidence type="ECO:0000256" key="2">
    <source>
        <dbReference type="ARBA" id="ARBA00012727"/>
    </source>
</evidence>
<keyword evidence="16" id="KW-0234">DNA repair</keyword>
<evidence type="ECO:0000256" key="9">
    <source>
        <dbReference type="ARBA" id="ARBA00022763"/>
    </source>
</evidence>
<keyword evidence="4" id="KW-0808">Transferase</keyword>
<dbReference type="InterPro" id="IPR014145">
    <property type="entry name" value="LigD_pol_dom"/>
</dbReference>
<dbReference type="CDD" id="cd07971">
    <property type="entry name" value="OBF_DNA_ligase_LigD"/>
    <property type="match status" value="1"/>
</dbReference>
<dbReference type="InterPro" id="IPR033651">
    <property type="entry name" value="PaeLigD_Pol-like"/>
</dbReference>
<dbReference type="InterPro" id="IPR014146">
    <property type="entry name" value="LigD_ligase_dom"/>
</dbReference>
<dbReference type="SUPFAM" id="SSF56091">
    <property type="entry name" value="DNA ligase/mRNA capping enzyme, catalytic domain"/>
    <property type="match status" value="1"/>
</dbReference>
<evidence type="ECO:0000256" key="11">
    <source>
        <dbReference type="ARBA" id="ARBA00022839"/>
    </source>
</evidence>
<evidence type="ECO:0000256" key="16">
    <source>
        <dbReference type="ARBA" id="ARBA00023204"/>
    </source>
</evidence>
<dbReference type="InterPro" id="IPR014144">
    <property type="entry name" value="LigD_PE_domain"/>
</dbReference>
<keyword evidence="17" id="KW-0464">Manganese</keyword>
<feature type="region of interest" description="Disordered" evidence="21">
    <location>
        <begin position="189"/>
        <end position="223"/>
    </location>
</feature>
<evidence type="ECO:0000256" key="20">
    <source>
        <dbReference type="ARBA" id="ARBA00034003"/>
    </source>
</evidence>
<comment type="caution">
    <text evidence="26">The sequence shown here is derived from an EMBL/GenBank/DDBJ whole genome shotgun (WGS) entry which is preliminary data.</text>
</comment>
<dbReference type="EC" id="6.5.1.1" evidence="2"/>
<dbReference type="Pfam" id="PF01068">
    <property type="entry name" value="DNA_ligase_A_M"/>
    <property type="match status" value="1"/>
</dbReference>
<proteinExistence type="predicted"/>
<dbReference type="Proteomes" id="UP001174908">
    <property type="component" value="Unassembled WGS sequence"/>
</dbReference>
<dbReference type="NCBIfam" id="TIGR02778">
    <property type="entry name" value="ligD_pol"/>
    <property type="match status" value="1"/>
</dbReference>
<dbReference type="PANTHER" id="PTHR42705:SF2">
    <property type="entry name" value="BIFUNCTIONAL NON-HOMOLOGOUS END JOINING PROTEIN LIGD"/>
    <property type="match status" value="1"/>
</dbReference>
<evidence type="ECO:0000256" key="13">
    <source>
        <dbReference type="ARBA" id="ARBA00022932"/>
    </source>
</evidence>
<organism evidence="26 27">
    <name type="scientific">Variovorax dokdonensis</name>
    <dbReference type="NCBI Taxonomy" id="344883"/>
    <lineage>
        <taxon>Bacteria</taxon>
        <taxon>Pseudomonadati</taxon>
        <taxon>Pseudomonadota</taxon>
        <taxon>Betaproteobacteria</taxon>
        <taxon>Burkholderiales</taxon>
        <taxon>Comamonadaceae</taxon>
        <taxon>Variovorax</taxon>
    </lineage>
</organism>
<dbReference type="CDD" id="cd04862">
    <property type="entry name" value="PaeLigD_Pol_like"/>
    <property type="match status" value="1"/>
</dbReference>
<dbReference type="InterPro" id="IPR012310">
    <property type="entry name" value="DNA_ligase_ATP-dep_cent"/>
</dbReference>
<keyword evidence="7" id="KW-0479">Metal-binding</keyword>
<feature type="domain" description="ATP-dependent DNA ligase family profile" evidence="22">
    <location>
        <begin position="244"/>
        <end position="413"/>
    </location>
</feature>
<keyword evidence="14" id="KW-0238">DNA-binding</keyword>
<dbReference type="InterPro" id="IPR012309">
    <property type="entry name" value="DNA_ligase_ATP-dep_C"/>
</dbReference>
<comment type="catalytic activity">
    <reaction evidence="20">
        <text>ATP + (deoxyribonucleotide)n-3'-hydroxyl + 5'-phospho-(deoxyribonucleotide)m = (deoxyribonucleotide)n+m + AMP + diphosphate.</text>
        <dbReference type="EC" id="6.5.1.1"/>
    </reaction>
</comment>
<keyword evidence="9" id="KW-0227">DNA damage</keyword>
<keyword evidence="8" id="KW-0547">Nucleotide-binding</keyword>
<comment type="cofactor">
    <cofactor evidence="1">
        <name>Mn(2+)</name>
        <dbReference type="ChEBI" id="CHEBI:29035"/>
    </cofactor>
</comment>
<keyword evidence="15" id="KW-0233">DNA recombination</keyword>
<feature type="domain" description="DNA ligase D 3'-phosphoesterase" evidence="24">
    <location>
        <begin position="40"/>
        <end position="145"/>
    </location>
</feature>
<dbReference type="Pfam" id="PF13298">
    <property type="entry name" value="LigD_N"/>
    <property type="match status" value="1"/>
</dbReference>
<dbReference type="RefSeq" id="WP_286660018.1">
    <property type="nucleotide sequence ID" value="NZ_JASZYV010000002.1"/>
</dbReference>
<feature type="compositionally biased region" description="Low complexity" evidence="21">
    <location>
        <begin position="195"/>
        <end position="216"/>
    </location>
</feature>
<dbReference type="NCBIfam" id="TIGR02777">
    <property type="entry name" value="LigD_PE_dom"/>
    <property type="match status" value="1"/>
</dbReference>
<dbReference type="NCBIfam" id="TIGR02776">
    <property type="entry name" value="NHEJ_ligase_prk"/>
    <property type="match status" value="1"/>
</dbReference>
<keyword evidence="13" id="KW-0239">DNA-directed DNA polymerase</keyword>
<evidence type="ECO:0000256" key="12">
    <source>
        <dbReference type="ARBA" id="ARBA00022840"/>
    </source>
</evidence>
<feature type="compositionally biased region" description="Basic and acidic residues" evidence="21">
    <location>
        <begin position="10"/>
        <end position="25"/>
    </location>
</feature>
<dbReference type="InterPro" id="IPR014143">
    <property type="entry name" value="NHEJ_ligase_prk"/>
</dbReference>
<dbReference type="Pfam" id="PF21686">
    <property type="entry name" value="LigD_Prim-Pol"/>
    <property type="match status" value="1"/>
</dbReference>
<evidence type="ECO:0000259" key="25">
    <source>
        <dbReference type="Pfam" id="PF21686"/>
    </source>
</evidence>
<name>A0ABT7NAD7_9BURK</name>
<keyword evidence="6" id="KW-0540">Nuclease</keyword>
<evidence type="ECO:0000256" key="19">
    <source>
        <dbReference type="ARBA" id="ARBA00029943"/>
    </source>
</evidence>
<evidence type="ECO:0000259" key="22">
    <source>
        <dbReference type="Pfam" id="PF01068"/>
    </source>
</evidence>
<gene>
    <name evidence="26" type="primary">ligD</name>
    <name evidence="26" type="ORF">QTH91_10465</name>
</gene>
<dbReference type="GO" id="GO:0003910">
    <property type="term" value="F:DNA ligase (ATP) activity"/>
    <property type="evidence" value="ECO:0007669"/>
    <property type="project" value="UniProtKB-EC"/>
</dbReference>
<feature type="domain" description="DNA ligase D polymerase" evidence="25">
    <location>
        <begin position="580"/>
        <end position="832"/>
    </location>
</feature>